<evidence type="ECO:0000256" key="1">
    <source>
        <dbReference type="ARBA" id="ARBA00022737"/>
    </source>
</evidence>
<dbReference type="Gene3D" id="1.20.5.320">
    <property type="entry name" value="6-Phosphogluconate Dehydrogenase, domain 3"/>
    <property type="match status" value="1"/>
</dbReference>
<feature type="non-terminal residue" evidence="5">
    <location>
        <position position="1"/>
    </location>
</feature>
<evidence type="ECO:0000259" key="4">
    <source>
        <dbReference type="SMART" id="SM01088"/>
    </source>
</evidence>
<dbReference type="PANTHER" id="PTHR24637">
    <property type="entry name" value="COLLAGEN"/>
    <property type="match status" value="1"/>
</dbReference>
<sequence>EYSFPPLLPNYIFLSASLTYSLLLNFGLMALKEEDRLICELECYRRTLFIAVTLSTSAVISSAIFVPLVFSHLQSLQTSLSHELHFCTTRSHDLWDELREVERSVGAKSRIKRQNFLPTDPNPITYPYLRRSGGAYQSTTTSPSSHSYARERNHYVDESSIRRNPVTVRPIIQFPSICIFGIPGPRGFQGPDGLPGPDGLIGRPGIPAADYDNRAVLSEVTFCQQCAPALQGTPGLPGPKGYPGMPGLNGHSYYSNRINPPGLPGLAGSKGLPGLPGMTGVRGMPGTLYGEEIEFGPPGPPGLPGAMGTPGTSGSPGMLRYGLRGDPGIPGKPGQPGQPGGKGGLGPRGFIGARGSCDHCPTPQLAPGYR</sequence>
<feature type="transmembrane region" description="Helical" evidence="3">
    <location>
        <begin position="12"/>
        <end position="31"/>
    </location>
</feature>
<dbReference type="InterPro" id="IPR002486">
    <property type="entry name" value="Col_cuticle_N"/>
</dbReference>
<gene>
    <name evidence="5" type="ORF">PMAYCL1PPCAC_06902</name>
</gene>
<dbReference type="SMART" id="SM01088">
    <property type="entry name" value="Col_cuticle_N"/>
    <property type="match status" value="1"/>
</dbReference>
<keyword evidence="3" id="KW-0472">Membrane</keyword>
<keyword evidence="1" id="KW-0677">Repeat</keyword>
<organism evidence="5 6">
    <name type="scientific">Pristionchus mayeri</name>
    <dbReference type="NCBI Taxonomy" id="1317129"/>
    <lineage>
        <taxon>Eukaryota</taxon>
        <taxon>Metazoa</taxon>
        <taxon>Ecdysozoa</taxon>
        <taxon>Nematoda</taxon>
        <taxon>Chromadorea</taxon>
        <taxon>Rhabditida</taxon>
        <taxon>Rhabditina</taxon>
        <taxon>Diplogasteromorpha</taxon>
        <taxon>Diplogasteroidea</taxon>
        <taxon>Neodiplogasteridae</taxon>
        <taxon>Pristionchus</taxon>
    </lineage>
</organism>
<dbReference type="AlphaFoldDB" id="A0AAN5CB82"/>
<evidence type="ECO:0000313" key="6">
    <source>
        <dbReference type="Proteomes" id="UP001328107"/>
    </source>
</evidence>
<dbReference type="Pfam" id="PF01391">
    <property type="entry name" value="Collagen"/>
    <property type="match status" value="1"/>
</dbReference>
<feature type="compositionally biased region" description="Gly residues" evidence="2">
    <location>
        <begin position="337"/>
        <end position="349"/>
    </location>
</feature>
<reference evidence="6" key="1">
    <citation type="submission" date="2022-10" db="EMBL/GenBank/DDBJ databases">
        <title>Genome assembly of Pristionchus species.</title>
        <authorList>
            <person name="Yoshida K."/>
            <person name="Sommer R.J."/>
        </authorList>
    </citation>
    <scope>NUCLEOTIDE SEQUENCE [LARGE SCALE GENOMIC DNA]</scope>
    <source>
        <strain evidence="6">RS5460</strain>
    </source>
</reference>
<evidence type="ECO:0000256" key="3">
    <source>
        <dbReference type="SAM" id="Phobius"/>
    </source>
</evidence>
<evidence type="ECO:0000313" key="5">
    <source>
        <dbReference type="EMBL" id="GMR36707.1"/>
    </source>
</evidence>
<dbReference type="EMBL" id="BTRK01000002">
    <property type="protein sequence ID" value="GMR36707.1"/>
    <property type="molecule type" value="Genomic_DNA"/>
</dbReference>
<name>A0AAN5CB82_9BILA</name>
<keyword evidence="3" id="KW-0812">Transmembrane</keyword>
<dbReference type="Pfam" id="PF01484">
    <property type="entry name" value="Col_cuticle_N"/>
    <property type="match status" value="1"/>
</dbReference>
<evidence type="ECO:0000256" key="2">
    <source>
        <dbReference type="SAM" id="MobiDB-lite"/>
    </source>
</evidence>
<accession>A0AAN5CB82</accession>
<proteinExistence type="predicted"/>
<dbReference type="GO" id="GO:0042302">
    <property type="term" value="F:structural constituent of cuticle"/>
    <property type="evidence" value="ECO:0007669"/>
    <property type="project" value="InterPro"/>
</dbReference>
<dbReference type="PANTHER" id="PTHR24637:SF344">
    <property type="entry name" value="NEMATODE CUTICLE COLLAGEN N-TERMINAL DOMAIN-CONTAINING PROTEIN"/>
    <property type="match status" value="1"/>
</dbReference>
<dbReference type="InterPro" id="IPR008160">
    <property type="entry name" value="Collagen"/>
</dbReference>
<dbReference type="Proteomes" id="UP001328107">
    <property type="component" value="Unassembled WGS sequence"/>
</dbReference>
<comment type="caution">
    <text evidence="5">The sequence shown here is derived from an EMBL/GenBank/DDBJ whole genome shotgun (WGS) entry which is preliminary data.</text>
</comment>
<keyword evidence="3" id="KW-1133">Transmembrane helix</keyword>
<feature type="region of interest" description="Disordered" evidence="2">
    <location>
        <begin position="324"/>
        <end position="370"/>
    </location>
</feature>
<keyword evidence="6" id="KW-1185">Reference proteome</keyword>
<protein>
    <recommendedName>
        <fullName evidence="4">Nematode cuticle collagen N-terminal domain-containing protein</fullName>
    </recommendedName>
</protein>
<feature type="transmembrane region" description="Helical" evidence="3">
    <location>
        <begin position="43"/>
        <end position="70"/>
    </location>
</feature>
<feature type="domain" description="Nematode cuticle collagen N-terminal" evidence="4">
    <location>
        <begin position="46"/>
        <end position="98"/>
    </location>
</feature>